<feature type="domain" description="TonB-dependent receptor-like beta-barrel" evidence="14">
    <location>
        <begin position="273"/>
        <end position="631"/>
    </location>
</feature>
<keyword evidence="8 10" id="KW-0472">Membrane</keyword>
<dbReference type="InterPro" id="IPR037066">
    <property type="entry name" value="Plug_dom_sf"/>
</dbReference>
<dbReference type="Pfam" id="PF00593">
    <property type="entry name" value="TonB_dep_Rec_b-barrel"/>
    <property type="match status" value="1"/>
</dbReference>
<dbReference type="InterPro" id="IPR000531">
    <property type="entry name" value="Beta-barrel_TonB"/>
</dbReference>
<dbReference type="Pfam" id="PF07715">
    <property type="entry name" value="Plug"/>
    <property type="match status" value="1"/>
</dbReference>
<dbReference type="PANTHER" id="PTHR30069">
    <property type="entry name" value="TONB-DEPENDENT OUTER MEMBRANE RECEPTOR"/>
    <property type="match status" value="1"/>
</dbReference>
<keyword evidence="9 10" id="KW-0998">Cell outer membrane</keyword>
<evidence type="ECO:0000256" key="10">
    <source>
        <dbReference type="PROSITE-ProRule" id="PRU01360"/>
    </source>
</evidence>
<evidence type="ECO:0000256" key="2">
    <source>
        <dbReference type="ARBA" id="ARBA00009810"/>
    </source>
</evidence>
<dbReference type="InterPro" id="IPR039426">
    <property type="entry name" value="TonB-dep_rcpt-like"/>
</dbReference>
<comment type="similarity">
    <text evidence="2 10 12">Belongs to the TonB-dependent receptor family.</text>
</comment>
<evidence type="ECO:0000256" key="5">
    <source>
        <dbReference type="ARBA" id="ARBA00022692"/>
    </source>
</evidence>
<dbReference type="SUPFAM" id="SSF56935">
    <property type="entry name" value="Porins"/>
    <property type="match status" value="1"/>
</dbReference>
<gene>
    <name evidence="16" type="ORF">OKW52_23030</name>
</gene>
<dbReference type="Proteomes" id="UP001208938">
    <property type="component" value="Unassembled WGS sequence"/>
</dbReference>
<proteinExistence type="inferred from homology"/>
<evidence type="ECO:0000256" key="4">
    <source>
        <dbReference type="ARBA" id="ARBA00022452"/>
    </source>
</evidence>
<dbReference type="PROSITE" id="PS52016">
    <property type="entry name" value="TONB_DEPENDENT_REC_3"/>
    <property type="match status" value="1"/>
</dbReference>
<feature type="domain" description="TonB-dependent receptor plug" evidence="15">
    <location>
        <begin position="72"/>
        <end position="166"/>
    </location>
</feature>
<keyword evidence="4 10" id="KW-1134">Transmembrane beta strand</keyword>
<evidence type="ECO:0000256" key="1">
    <source>
        <dbReference type="ARBA" id="ARBA00004571"/>
    </source>
</evidence>
<evidence type="ECO:0000256" key="11">
    <source>
        <dbReference type="PROSITE-ProRule" id="PRU10144"/>
    </source>
</evidence>
<accession>A0ABT3H5H2</accession>
<evidence type="ECO:0000256" key="6">
    <source>
        <dbReference type="ARBA" id="ARBA00022729"/>
    </source>
</evidence>
<protein>
    <submittedName>
        <fullName evidence="16">TonB-dependent receptor</fullName>
    </submittedName>
</protein>
<evidence type="ECO:0000256" key="7">
    <source>
        <dbReference type="ARBA" id="ARBA00023077"/>
    </source>
</evidence>
<organism evidence="16 17">
    <name type="scientific">Pararhodobacter zhoushanensis</name>
    <dbReference type="NCBI Taxonomy" id="2479545"/>
    <lineage>
        <taxon>Bacteria</taxon>
        <taxon>Pseudomonadati</taxon>
        <taxon>Pseudomonadota</taxon>
        <taxon>Alphaproteobacteria</taxon>
        <taxon>Rhodobacterales</taxon>
        <taxon>Paracoccaceae</taxon>
        <taxon>Pararhodobacter</taxon>
    </lineage>
</organism>
<dbReference type="InterPro" id="IPR010917">
    <property type="entry name" value="TonB_rcpt_CS"/>
</dbReference>
<keyword evidence="17" id="KW-1185">Reference proteome</keyword>
<comment type="subcellular location">
    <subcellularLocation>
        <location evidence="1 10">Cell outer membrane</location>
        <topology evidence="1 10">Multi-pass membrane protein</topology>
    </subcellularLocation>
</comment>
<evidence type="ECO:0000256" key="8">
    <source>
        <dbReference type="ARBA" id="ARBA00023136"/>
    </source>
</evidence>
<evidence type="ECO:0000313" key="16">
    <source>
        <dbReference type="EMBL" id="MCW1935051.1"/>
    </source>
</evidence>
<reference evidence="16 17" key="1">
    <citation type="submission" date="2022-10" db="EMBL/GenBank/DDBJ databases">
        <title>Pararhodobacter sp. nov., isolated from marine algae.</title>
        <authorList>
            <person name="Choi B.J."/>
            <person name="Kim J.M."/>
            <person name="Lee J.K."/>
            <person name="Choi D.G."/>
            <person name="Jeon C.O."/>
        </authorList>
    </citation>
    <scope>NUCLEOTIDE SEQUENCE [LARGE SCALE GENOMIC DNA]</scope>
    <source>
        <strain evidence="16 17">ZQ420</strain>
    </source>
</reference>
<feature type="signal peptide" evidence="13">
    <location>
        <begin position="1"/>
        <end position="34"/>
    </location>
</feature>
<sequence>MAATLLPTFSPRRARQALLCGVAASALGAVPALAQMPDEPVQFLGTILLDPAYTRARDPDGTAADRGNSHYVADAELDRARMGDLRDVFAGIASVSVGGAIPLAQKIFVNGIDMLNLAVTLDGVSQNNRLFHHISANAFDPGLLRSVRVDAGAAPADAGPHAMAGAVVMETVDVEDLLDPGQAFGGNVRLSFGSNGQTFGRSATAAGRVGGFEWLAYSRRVTGEDYEAGGGGVVEGSAADLTTRLLKLAYEGDEGHRLEFSVQDMTDDALRPYRANITSVGRPFPLRRHDTHRTSYALSYEQRDATGLWDPHIVLGRSEVEVGVDQPLDPALGVSRGVTSTLSATVENRFHLSPDATITAGVDFYDRQSAYSDLTTTAITESARNWGLFTQARIEPTEALSLSFGGRYDRQAFTGTTGWRENFAGFSGNASISYRVTDALRLRGGISSVFGGMTIEDNFIFNPGWDYTGLRAARAENLTLGFDWEQGNLRLDGEVFVTRLNDVRLSSYAANAMGDAESRGFNLGLGYGWNNGYLRASYAWSQVRVNGALSDSYSALDLGAPLGGVVALEVQHSPEGSNFTFGGSIQAALAYDDVASGSDQGLPGYGVVNVFAEYHPPSMRGLTLRAEVNNLFDRQYADRATYGADFASVTPIYEPGRSVQLSAAMRF</sequence>
<evidence type="ECO:0000256" key="12">
    <source>
        <dbReference type="RuleBase" id="RU003357"/>
    </source>
</evidence>
<feature type="short sequence motif" description="TonB C-terminal box" evidence="11">
    <location>
        <begin position="650"/>
        <end position="667"/>
    </location>
</feature>
<name>A0ABT3H5H2_9RHOB</name>
<evidence type="ECO:0000259" key="14">
    <source>
        <dbReference type="Pfam" id="PF00593"/>
    </source>
</evidence>
<dbReference type="EMBL" id="JAPDFL010000002">
    <property type="protein sequence ID" value="MCW1935051.1"/>
    <property type="molecule type" value="Genomic_DNA"/>
</dbReference>
<evidence type="ECO:0000259" key="15">
    <source>
        <dbReference type="Pfam" id="PF07715"/>
    </source>
</evidence>
<dbReference type="PANTHER" id="PTHR30069:SF41">
    <property type="entry name" value="HEME_HEMOPEXIN UTILIZATION PROTEIN C"/>
    <property type="match status" value="1"/>
</dbReference>
<feature type="chain" id="PRO_5046979756" evidence="13">
    <location>
        <begin position="35"/>
        <end position="667"/>
    </location>
</feature>
<dbReference type="Gene3D" id="2.170.130.10">
    <property type="entry name" value="TonB-dependent receptor, plug domain"/>
    <property type="match status" value="1"/>
</dbReference>
<keyword evidence="7 12" id="KW-0798">TonB box</keyword>
<keyword evidence="3 10" id="KW-0813">Transport</keyword>
<dbReference type="PROSITE" id="PS01156">
    <property type="entry name" value="TONB_DEPENDENT_REC_2"/>
    <property type="match status" value="1"/>
</dbReference>
<keyword evidence="5 10" id="KW-0812">Transmembrane</keyword>
<keyword evidence="6 13" id="KW-0732">Signal</keyword>
<evidence type="ECO:0000256" key="9">
    <source>
        <dbReference type="ARBA" id="ARBA00023237"/>
    </source>
</evidence>
<dbReference type="Gene3D" id="2.40.170.20">
    <property type="entry name" value="TonB-dependent receptor, beta-barrel domain"/>
    <property type="match status" value="1"/>
</dbReference>
<dbReference type="RefSeq" id="WP_264507935.1">
    <property type="nucleotide sequence ID" value="NZ_JAPDFL010000002.1"/>
</dbReference>
<keyword evidence="16" id="KW-0675">Receptor</keyword>
<dbReference type="InterPro" id="IPR036942">
    <property type="entry name" value="Beta-barrel_TonB_sf"/>
</dbReference>
<evidence type="ECO:0000256" key="13">
    <source>
        <dbReference type="SAM" id="SignalP"/>
    </source>
</evidence>
<evidence type="ECO:0000256" key="3">
    <source>
        <dbReference type="ARBA" id="ARBA00022448"/>
    </source>
</evidence>
<dbReference type="InterPro" id="IPR012910">
    <property type="entry name" value="Plug_dom"/>
</dbReference>
<evidence type="ECO:0000313" key="17">
    <source>
        <dbReference type="Proteomes" id="UP001208938"/>
    </source>
</evidence>
<comment type="caution">
    <text evidence="16">The sequence shown here is derived from an EMBL/GenBank/DDBJ whole genome shotgun (WGS) entry which is preliminary data.</text>
</comment>